<proteinExistence type="evidence at transcript level"/>
<dbReference type="EMBL" id="BT146839">
    <property type="protein sequence ID" value="AFK46633.1"/>
    <property type="molecule type" value="mRNA"/>
</dbReference>
<dbReference type="PANTHER" id="PTHR48238">
    <property type="entry name" value="BNACNNG09570D PROTEIN"/>
    <property type="match status" value="1"/>
</dbReference>
<name>I3T291_LOTJA</name>
<feature type="compositionally biased region" description="Polar residues" evidence="1">
    <location>
        <begin position="160"/>
        <end position="173"/>
    </location>
</feature>
<evidence type="ECO:0000256" key="1">
    <source>
        <dbReference type="SAM" id="MobiDB-lite"/>
    </source>
</evidence>
<sequence length="179" mass="18728">MFGKIRASSSSLEGCPSKLLKDDSFSIYEATLMKLKLGAQRDSSARESSQEMEEIVTDSSDANMDADRNLPNASRSHHSPGDDEIIMTGTDTDCSSVTASASFSGGVSTGNSEQRKHGNVSILHFFKLKDSGQVTGSSSGGGSKNGSSGCVSSSGSVESQNDSEMESVQTSQDCCELSD</sequence>
<feature type="region of interest" description="Disordered" evidence="1">
    <location>
        <begin position="38"/>
        <end position="91"/>
    </location>
</feature>
<feature type="region of interest" description="Disordered" evidence="1">
    <location>
        <begin position="133"/>
        <end position="179"/>
    </location>
</feature>
<accession>I3T291</accession>
<protein>
    <submittedName>
        <fullName evidence="2">Uncharacterized protein</fullName>
    </submittedName>
</protein>
<organism evidence="2">
    <name type="scientific">Lotus japonicus</name>
    <name type="common">Lotus corniculatus var. japonicus</name>
    <dbReference type="NCBI Taxonomy" id="34305"/>
    <lineage>
        <taxon>Eukaryota</taxon>
        <taxon>Viridiplantae</taxon>
        <taxon>Streptophyta</taxon>
        <taxon>Embryophyta</taxon>
        <taxon>Tracheophyta</taxon>
        <taxon>Spermatophyta</taxon>
        <taxon>Magnoliopsida</taxon>
        <taxon>eudicotyledons</taxon>
        <taxon>Gunneridae</taxon>
        <taxon>Pentapetalae</taxon>
        <taxon>rosids</taxon>
        <taxon>fabids</taxon>
        <taxon>Fabales</taxon>
        <taxon>Fabaceae</taxon>
        <taxon>Papilionoideae</taxon>
        <taxon>50 kb inversion clade</taxon>
        <taxon>NPAAA clade</taxon>
        <taxon>Hologalegina</taxon>
        <taxon>robinioid clade</taxon>
        <taxon>Loteae</taxon>
        <taxon>Lotus</taxon>
    </lineage>
</organism>
<reference evidence="2" key="1">
    <citation type="submission" date="2012-05" db="EMBL/GenBank/DDBJ databases">
        <authorList>
            <person name="Krishnakumar V."/>
            <person name="Cheung F."/>
            <person name="Xiao Y."/>
            <person name="Chan A."/>
            <person name="Moskal W.A."/>
            <person name="Town C.D."/>
        </authorList>
    </citation>
    <scope>NUCLEOTIDE SEQUENCE</scope>
</reference>
<evidence type="ECO:0000313" key="2">
    <source>
        <dbReference type="EMBL" id="AFK46633.1"/>
    </source>
</evidence>
<dbReference type="PANTHER" id="PTHR48238:SF1">
    <property type="entry name" value="(RAPE) HYPOTHETICAL PROTEIN"/>
    <property type="match status" value="1"/>
</dbReference>
<feature type="compositionally biased region" description="Low complexity" evidence="1">
    <location>
        <begin position="145"/>
        <end position="159"/>
    </location>
</feature>
<dbReference type="AlphaFoldDB" id="I3T291"/>